<dbReference type="InterPro" id="IPR050377">
    <property type="entry name" value="Radical_SAM_PqqE_MftC-like"/>
</dbReference>
<dbReference type="PANTHER" id="PTHR11228:SF7">
    <property type="entry name" value="PQQA PEPTIDE CYCLASE"/>
    <property type="match status" value="1"/>
</dbReference>
<dbReference type="Gene3D" id="3.20.20.70">
    <property type="entry name" value="Aldolase class I"/>
    <property type="match status" value="1"/>
</dbReference>
<dbReference type="Pfam" id="PF13186">
    <property type="entry name" value="SPASM"/>
    <property type="match status" value="1"/>
</dbReference>
<name>A0A147K081_HADYE</name>
<evidence type="ECO:0000256" key="2">
    <source>
        <dbReference type="ARBA" id="ARBA00022723"/>
    </source>
</evidence>
<keyword evidence="3" id="KW-0408">Iron</keyword>
<evidence type="ECO:0000256" key="4">
    <source>
        <dbReference type="ARBA" id="ARBA00023014"/>
    </source>
</evidence>
<reference evidence="6 7" key="1">
    <citation type="journal article" date="2016" name="Nat. Microbiol.">
        <title>Genomic inference of the metabolism of cosmopolitan subsurface Archaea, Hadesarchaea.</title>
        <authorList>
            <person name="Baker B.J."/>
            <person name="Saw J.H."/>
            <person name="Lind A.E."/>
            <person name="Lazar C.S."/>
            <person name="Hinrichs K.-U."/>
            <person name="Teske A.P."/>
            <person name="Ettema T.J."/>
        </authorList>
    </citation>
    <scope>NUCLEOTIDE SEQUENCE [LARGE SCALE GENOMIC DNA]</scope>
</reference>
<dbReference type="CDD" id="cd21109">
    <property type="entry name" value="SPASM"/>
    <property type="match status" value="1"/>
</dbReference>
<keyword evidence="2" id="KW-0479">Metal-binding</keyword>
<evidence type="ECO:0000259" key="5">
    <source>
        <dbReference type="PROSITE" id="PS51918"/>
    </source>
</evidence>
<feature type="domain" description="Radical SAM core" evidence="5">
    <location>
        <begin position="1"/>
        <end position="199"/>
    </location>
</feature>
<dbReference type="InterPro" id="IPR007197">
    <property type="entry name" value="rSAM"/>
</dbReference>
<dbReference type="InterPro" id="IPR023885">
    <property type="entry name" value="4Fe4S-binding_SPASM_dom"/>
</dbReference>
<dbReference type="PROSITE" id="PS51918">
    <property type="entry name" value="RADICAL_SAM"/>
    <property type="match status" value="1"/>
</dbReference>
<evidence type="ECO:0000256" key="3">
    <source>
        <dbReference type="ARBA" id="ARBA00023004"/>
    </source>
</evidence>
<proteinExistence type="predicted"/>
<gene>
    <name evidence="6" type="ORF">APZ16_03720</name>
</gene>
<comment type="caution">
    <text evidence="6">The sequence shown here is derived from an EMBL/GenBank/DDBJ whole genome shotgun (WGS) entry which is preliminary data.</text>
</comment>
<dbReference type="Proteomes" id="UP000074294">
    <property type="component" value="Unassembled WGS sequence"/>
</dbReference>
<keyword evidence="1" id="KW-0949">S-adenosyl-L-methionine</keyword>
<dbReference type="InterPro" id="IPR013785">
    <property type="entry name" value="Aldolase_TIM"/>
</dbReference>
<organism evidence="6 7">
    <name type="scientific">Hadarchaeum yellowstonense</name>
    <dbReference type="NCBI Taxonomy" id="1776334"/>
    <lineage>
        <taxon>Archaea</taxon>
        <taxon>Methanobacteriati</taxon>
        <taxon>Candidatus Hadarchaeota</taxon>
        <taxon>Candidatus Hadarchaeia</taxon>
        <taxon>Candidatus Hadarchaeales</taxon>
        <taxon>Candidatus Hadarchaeaceae</taxon>
        <taxon>Candidatus Hadarchaeum</taxon>
    </lineage>
</organism>
<dbReference type="SUPFAM" id="SSF102114">
    <property type="entry name" value="Radical SAM enzymes"/>
    <property type="match status" value="1"/>
</dbReference>
<dbReference type="CDD" id="cd01335">
    <property type="entry name" value="Radical_SAM"/>
    <property type="match status" value="1"/>
</dbReference>
<dbReference type="AlphaFoldDB" id="A0A147K081"/>
<dbReference type="Pfam" id="PF04055">
    <property type="entry name" value="Radical_SAM"/>
    <property type="match status" value="1"/>
</dbReference>
<dbReference type="GO" id="GO:0051536">
    <property type="term" value="F:iron-sulfur cluster binding"/>
    <property type="evidence" value="ECO:0007669"/>
    <property type="project" value="UniProtKB-KW"/>
</dbReference>
<dbReference type="GO" id="GO:0003824">
    <property type="term" value="F:catalytic activity"/>
    <property type="evidence" value="ECO:0007669"/>
    <property type="project" value="InterPro"/>
</dbReference>
<sequence>MCLRRSIPDIAHGTMDFDLYKKIIDEASQRGVYSIKLSWRGEPLLNPNIVKMVKYAKDKGIKDVAFLTNGERLSEKMAIDLTEAGLDWISFSIDGMGETYERIRWPETFDGIVKKVKFLKEYRDGKGLEKPLIRVQTIWGAVKNNPGEYFDFWEKIADKVYIIADQLRYETASFPKNPEYICPEPWRRMVIGADGTVPNCISDYEELNPLGDVKKQSLYEIWHGEKFNKLRELIRNGKIFENKPCAMCHDAGLMYPKTVKIGNKQIKIWLYEGQEIDVSKMDARPKNKKAQD</sequence>
<evidence type="ECO:0000313" key="6">
    <source>
        <dbReference type="EMBL" id="KUO42151.1"/>
    </source>
</evidence>
<keyword evidence="4" id="KW-0411">Iron-sulfur</keyword>
<dbReference type="STRING" id="1776334.APZ16_03720"/>
<dbReference type="GO" id="GO:0046872">
    <property type="term" value="F:metal ion binding"/>
    <property type="evidence" value="ECO:0007669"/>
    <property type="project" value="UniProtKB-KW"/>
</dbReference>
<accession>A0A147K081</accession>
<dbReference type="EMBL" id="LQMQ01000010">
    <property type="protein sequence ID" value="KUO42151.1"/>
    <property type="molecule type" value="Genomic_DNA"/>
</dbReference>
<evidence type="ECO:0000256" key="1">
    <source>
        <dbReference type="ARBA" id="ARBA00022691"/>
    </source>
</evidence>
<protein>
    <recommendedName>
        <fullName evidence="5">Radical SAM core domain-containing protein</fullName>
    </recommendedName>
</protein>
<evidence type="ECO:0000313" key="7">
    <source>
        <dbReference type="Proteomes" id="UP000074294"/>
    </source>
</evidence>
<dbReference type="PANTHER" id="PTHR11228">
    <property type="entry name" value="RADICAL SAM DOMAIN PROTEIN"/>
    <property type="match status" value="1"/>
</dbReference>
<dbReference type="InterPro" id="IPR058240">
    <property type="entry name" value="rSAM_sf"/>
</dbReference>